<evidence type="ECO:0000313" key="3">
    <source>
        <dbReference type="Proteomes" id="UP001576776"/>
    </source>
</evidence>
<feature type="domain" description="Glycosyltransferase 2-like" evidence="1">
    <location>
        <begin position="9"/>
        <end position="122"/>
    </location>
</feature>
<gene>
    <name evidence="2" type="ORF">ACE1B6_28730</name>
</gene>
<accession>A0ABV4YK99</accession>
<dbReference type="PANTHER" id="PTHR22916">
    <property type="entry name" value="GLYCOSYLTRANSFERASE"/>
    <property type="match status" value="1"/>
</dbReference>
<name>A0ABV4YK99_9CYAN</name>
<dbReference type="PANTHER" id="PTHR22916:SF3">
    <property type="entry name" value="UDP-GLCNAC:BETAGAL BETA-1,3-N-ACETYLGLUCOSAMINYLTRANSFERASE-LIKE PROTEIN 1"/>
    <property type="match status" value="1"/>
</dbReference>
<organism evidence="2 3">
    <name type="scientific">Floridaenema fluviatile BLCC-F154</name>
    <dbReference type="NCBI Taxonomy" id="3153640"/>
    <lineage>
        <taxon>Bacteria</taxon>
        <taxon>Bacillati</taxon>
        <taxon>Cyanobacteriota</taxon>
        <taxon>Cyanophyceae</taxon>
        <taxon>Oscillatoriophycideae</taxon>
        <taxon>Aerosakkonematales</taxon>
        <taxon>Aerosakkonemataceae</taxon>
        <taxon>Floridanema</taxon>
        <taxon>Floridanema fluviatile</taxon>
    </lineage>
</organism>
<comment type="caution">
    <text evidence="2">The sequence shown here is derived from an EMBL/GenBank/DDBJ whole genome shotgun (WGS) entry which is preliminary data.</text>
</comment>
<proteinExistence type="predicted"/>
<reference evidence="2 3" key="1">
    <citation type="submission" date="2024-09" db="EMBL/GenBank/DDBJ databases">
        <title>Floridaenema gen nov. (Aerosakkonemataceae, Aerosakkonematales ord. nov., Cyanobacteria) from benthic tropical and subtropical fresh waters, with the description of four new species.</title>
        <authorList>
            <person name="Moretto J.A."/>
            <person name="Berthold D.E."/>
            <person name="Lefler F.W."/>
            <person name="Huang I.-S."/>
            <person name="Laughinghouse H. IV."/>
        </authorList>
    </citation>
    <scope>NUCLEOTIDE SEQUENCE [LARGE SCALE GENOMIC DNA]</scope>
    <source>
        <strain evidence="2 3">BLCC-F154</strain>
    </source>
</reference>
<dbReference type="RefSeq" id="WP_413260736.1">
    <property type="nucleotide sequence ID" value="NZ_JBHFNS010000094.1"/>
</dbReference>
<dbReference type="CDD" id="cd00761">
    <property type="entry name" value="Glyco_tranf_GTA_type"/>
    <property type="match status" value="1"/>
</dbReference>
<dbReference type="Pfam" id="PF00535">
    <property type="entry name" value="Glycos_transf_2"/>
    <property type="match status" value="1"/>
</dbReference>
<keyword evidence="3" id="KW-1185">Reference proteome</keyword>
<dbReference type="InterPro" id="IPR029044">
    <property type="entry name" value="Nucleotide-diphossugar_trans"/>
</dbReference>
<dbReference type="Proteomes" id="UP001576776">
    <property type="component" value="Unassembled WGS sequence"/>
</dbReference>
<protein>
    <submittedName>
        <fullName evidence="2">Glycosyltransferase family 2 protein</fullName>
    </submittedName>
</protein>
<evidence type="ECO:0000259" key="1">
    <source>
        <dbReference type="Pfam" id="PF00535"/>
    </source>
</evidence>
<dbReference type="EMBL" id="JBHFNS010000094">
    <property type="protein sequence ID" value="MFB2939257.1"/>
    <property type="molecule type" value="Genomic_DNA"/>
</dbReference>
<evidence type="ECO:0000313" key="2">
    <source>
        <dbReference type="EMBL" id="MFB2939257.1"/>
    </source>
</evidence>
<sequence length="248" mass="28122">MNSHLPLISVIVPAYNTAAFLTEAIHSIQQQCYDQLEIIVIDDGSTDETWEIAKKFNNILRYVYQENQGPAVARNTGLKLAEGEIIAFLDADDLWPENKLSSQLAYFNQEPSLEIVMGRVQYLLRENTTAGEVKFKEFAQPSIGVNLGAGLFKKSVFDKLGYFDPSLRQSEDVDLFMRIREAGISMATIEAVTLYYRIHGDNITRDRTEQKTLFLKALKKSLDRRRQMEGIAATLPNLVHIDQTKSDN</sequence>
<dbReference type="Gene3D" id="3.90.550.10">
    <property type="entry name" value="Spore Coat Polysaccharide Biosynthesis Protein SpsA, Chain A"/>
    <property type="match status" value="1"/>
</dbReference>
<dbReference type="InterPro" id="IPR001173">
    <property type="entry name" value="Glyco_trans_2-like"/>
</dbReference>
<dbReference type="SUPFAM" id="SSF53448">
    <property type="entry name" value="Nucleotide-diphospho-sugar transferases"/>
    <property type="match status" value="1"/>
</dbReference>